<dbReference type="RefSeq" id="WP_187775236.1">
    <property type="nucleotide sequence ID" value="NZ_CP022579.1"/>
</dbReference>
<dbReference type="GO" id="GO:0005886">
    <property type="term" value="C:plasma membrane"/>
    <property type="evidence" value="ECO:0007669"/>
    <property type="project" value="TreeGrafter"/>
</dbReference>
<dbReference type="SUPFAM" id="SSF55073">
    <property type="entry name" value="Nucleotide cyclase"/>
    <property type="match status" value="1"/>
</dbReference>
<proteinExistence type="predicted"/>
<evidence type="ECO:0000259" key="4">
    <source>
        <dbReference type="PROSITE" id="PS50887"/>
    </source>
</evidence>
<dbReference type="EMBL" id="CP022579">
    <property type="protein sequence ID" value="QEL65927.1"/>
    <property type="molecule type" value="Genomic_DNA"/>
</dbReference>
<dbReference type="Pfam" id="PF00990">
    <property type="entry name" value="GGDEF"/>
    <property type="match status" value="1"/>
</dbReference>
<dbReference type="KEGG" id="otr:OTERR_24510"/>
<evidence type="ECO:0000313" key="6">
    <source>
        <dbReference type="Proteomes" id="UP000323671"/>
    </source>
</evidence>
<dbReference type="InterPro" id="IPR029787">
    <property type="entry name" value="Nucleotide_cyclase"/>
</dbReference>
<comment type="catalytic activity">
    <reaction evidence="2">
        <text>2 GTP = 3',3'-c-di-GMP + 2 diphosphate</text>
        <dbReference type="Rhea" id="RHEA:24898"/>
        <dbReference type="ChEBI" id="CHEBI:33019"/>
        <dbReference type="ChEBI" id="CHEBI:37565"/>
        <dbReference type="ChEBI" id="CHEBI:58805"/>
        <dbReference type="EC" id="2.7.7.65"/>
    </reaction>
</comment>
<dbReference type="Gene3D" id="3.30.70.270">
    <property type="match status" value="1"/>
</dbReference>
<dbReference type="SMART" id="SM00267">
    <property type="entry name" value="GGDEF"/>
    <property type="match status" value="1"/>
</dbReference>
<feature type="transmembrane region" description="Helical" evidence="3">
    <location>
        <begin position="125"/>
        <end position="148"/>
    </location>
</feature>
<dbReference type="AlphaFoldDB" id="A0A5C1ECN7"/>
<keyword evidence="3" id="KW-1133">Transmembrane helix</keyword>
<dbReference type="GO" id="GO:0043709">
    <property type="term" value="P:cell adhesion involved in single-species biofilm formation"/>
    <property type="evidence" value="ECO:0007669"/>
    <property type="project" value="TreeGrafter"/>
</dbReference>
<protein>
    <recommendedName>
        <fullName evidence="1">diguanylate cyclase</fullName>
        <ecNumber evidence="1">2.7.7.65</ecNumber>
    </recommendedName>
</protein>
<feature type="transmembrane region" description="Helical" evidence="3">
    <location>
        <begin position="68"/>
        <end position="86"/>
    </location>
</feature>
<dbReference type="CDD" id="cd01949">
    <property type="entry name" value="GGDEF"/>
    <property type="match status" value="1"/>
</dbReference>
<evidence type="ECO:0000256" key="2">
    <source>
        <dbReference type="ARBA" id="ARBA00034247"/>
    </source>
</evidence>
<dbReference type="PANTHER" id="PTHR45138:SF9">
    <property type="entry name" value="DIGUANYLATE CYCLASE DGCM-RELATED"/>
    <property type="match status" value="1"/>
</dbReference>
<gene>
    <name evidence="5" type="ORF">OTERR_24510</name>
</gene>
<dbReference type="PANTHER" id="PTHR45138">
    <property type="entry name" value="REGULATORY COMPONENTS OF SENSORY TRANSDUCTION SYSTEM"/>
    <property type="match status" value="1"/>
</dbReference>
<keyword evidence="3" id="KW-0812">Transmembrane</keyword>
<name>A0A5C1ECN7_9RHOO</name>
<evidence type="ECO:0000256" key="3">
    <source>
        <dbReference type="SAM" id="Phobius"/>
    </source>
</evidence>
<dbReference type="Proteomes" id="UP000323671">
    <property type="component" value="Chromosome"/>
</dbReference>
<dbReference type="NCBIfam" id="TIGR00254">
    <property type="entry name" value="GGDEF"/>
    <property type="match status" value="1"/>
</dbReference>
<dbReference type="GO" id="GO:0052621">
    <property type="term" value="F:diguanylate cyclase activity"/>
    <property type="evidence" value="ECO:0007669"/>
    <property type="project" value="UniProtKB-EC"/>
</dbReference>
<organism evidence="5 6">
    <name type="scientific">Oryzomicrobium terrae</name>
    <dbReference type="NCBI Taxonomy" id="1735038"/>
    <lineage>
        <taxon>Bacteria</taxon>
        <taxon>Pseudomonadati</taxon>
        <taxon>Pseudomonadota</taxon>
        <taxon>Betaproteobacteria</taxon>
        <taxon>Rhodocyclales</taxon>
        <taxon>Rhodocyclaceae</taxon>
        <taxon>Oryzomicrobium</taxon>
    </lineage>
</organism>
<feature type="transmembrane region" description="Helical" evidence="3">
    <location>
        <begin position="12"/>
        <end position="33"/>
    </location>
</feature>
<dbReference type="InterPro" id="IPR043128">
    <property type="entry name" value="Rev_trsase/Diguanyl_cyclase"/>
</dbReference>
<dbReference type="InterPro" id="IPR050469">
    <property type="entry name" value="Diguanylate_Cyclase"/>
</dbReference>
<dbReference type="InterPro" id="IPR000160">
    <property type="entry name" value="GGDEF_dom"/>
</dbReference>
<feature type="transmembrane region" description="Helical" evidence="3">
    <location>
        <begin position="193"/>
        <end position="217"/>
    </location>
</feature>
<sequence length="401" mass="42606">MPATATFALDLRTLHLVILIVAMVSAGALSLTWRRHPAIPGVPDWTYGMALMALGGLGLSLRDLIWDPLSVVGANVVLVAGHAYLWQGISRFRGVPVLPGQVLVPTLITFVFQLTALILAPNWVLGRIVFISAMIGSLEALGAYALLCQASQTATIINRTLAALLLADALNNLTRIAITLLTPAPNHYLGPSIFQGAFILIALILGIAKVLGILTLISDRLQEELNRAATHDFLTQLPNRRAFSHQAQQEVSRIARGGAPATVLLLDLDHFKDLNDAYGHNAGDAALQAFGQLLSTCLRQHDQGCRYGGEEFCVLLPETPLAEGLAVAERIRAAAAAAARPGCGTTVSIGVALLGAGQRLEEVINQADQALYVAKRSGRNCIEVAPCAAPPTLTRTQHSLS</sequence>
<evidence type="ECO:0000313" key="5">
    <source>
        <dbReference type="EMBL" id="QEL65927.1"/>
    </source>
</evidence>
<dbReference type="FunFam" id="3.30.70.270:FF:000001">
    <property type="entry name" value="Diguanylate cyclase domain protein"/>
    <property type="match status" value="1"/>
</dbReference>
<dbReference type="EC" id="2.7.7.65" evidence="1"/>
<feature type="transmembrane region" description="Helical" evidence="3">
    <location>
        <begin position="160"/>
        <end position="181"/>
    </location>
</feature>
<accession>A0A5C1ECN7</accession>
<feature type="transmembrane region" description="Helical" evidence="3">
    <location>
        <begin position="98"/>
        <end position="119"/>
    </location>
</feature>
<keyword evidence="3" id="KW-0472">Membrane</keyword>
<dbReference type="GO" id="GO:1902201">
    <property type="term" value="P:negative regulation of bacterial-type flagellum-dependent cell motility"/>
    <property type="evidence" value="ECO:0007669"/>
    <property type="project" value="TreeGrafter"/>
</dbReference>
<dbReference type="PROSITE" id="PS50887">
    <property type="entry name" value="GGDEF"/>
    <property type="match status" value="1"/>
</dbReference>
<reference evidence="5 6" key="1">
    <citation type="submission" date="2017-07" db="EMBL/GenBank/DDBJ databases">
        <title>Complete genome sequence of Oryzomicrobium terrae TPP412.</title>
        <authorList>
            <person name="Chiu L.-W."/>
            <person name="Lo K.-J."/>
            <person name="Tsai Y.-M."/>
            <person name="Lin S.-S."/>
            <person name="Kuo C.-H."/>
            <person name="Liu C.-T."/>
        </authorList>
    </citation>
    <scope>NUCLEOTIDE SEQUENCE [LARGE SCALE GENOMIC DNA]</scope>
    <source>
        <strain evidence="5 6">TPP412</strain>
    </source>
</reference>
<evidence type="ECO:0000256" key="1">
    <source>
        <dbReference type="ARBA" id="ARBA00012528"/>
    </source>
</evidence>
<keyword evidence="6" id="KW-1185">Reference proteome</keyword>
<feature type="domain" description="GGDEF" evidence="4">
    <location>
        <begin position="259"/>
        <end position="387"/>
    </location>
</feature>